<dbReference type="Proteomes" id="UP000181917">
    <property type="component" value="Unassembled WGS sequence"/>
</dbReference>
<protein>
    <submittedName>
        <fullName evidence="3">Uncharacterized protein</fullName>
    </submittedName>
</protein>
<evidence type="ECO:0000313" key="3">
    <source>
        <dbReference type="EMBL" id="SDQ76368.1"/>
    </source>
</evidence>
<evidence type="ECO:0000256" key="2">
    <source>
        <dbReference type="SAM" id="SignalP"/>
    </source>
</evidence>
<evidence type="ECO:0000313" key="4">
    <source>
        <dbReference type="Proteomes" id="UP000181917"/>
    </source>
</evidence>
<accession>A0A1H1DJJ1</accession>
<feature type="region of interest" description="Disordered" evidence="1">
    <location>
        <begin position="34"/>
        <end position="58"/>
    </location>
</feature>
<dbReference type="EMBL" id="FNKH01000002">
    <property type="protein sequence ID" value="SDQ76368.1"/>
    <property type="molecule type" value="Genomic_DNA"/>
</dbReference>
<name>A0A1H1DJJ1_9MICC</name>
<keyword evidence="2" id="KW-0732">Signal</keyword>
<reference evidence="3 4" key="1">
    <citation type="submission" date="2016-10" db="EMBL/GenBank/DDBJ databases">
        <authorList>
            <person name="de Groot N.N."/>
        </authorList>
    </citation>
    <scope>NUCLEOTIDE SEQUENCE [LARGE SCALE GENOMIC DNA]</scope>
    <source>
        <strain evidence="3 4">DSM 20117</strain>
    </source>
</reference>
<feature type="chain" id="PRO_5010205226" evidence="2">
    <location>
        <begin position="33"/>
        <end position="169"/>
    </location>
</feature>
<feature type="compositionally biased region" description="Basic and acidic residues" evidence="1">
    <location>
        <begin position="48"/>
        <end position="58"/>
    </location>
</feature>
<dbReference type="AlphaFoldDB" id="A0A1H1DJJ1"/>
<gene>
    <name evidence="3" type="ORF">SAMN04489742_2467</name>
</gene>
<keyword evidence="4" id="KW-1185">Reference proteome</keyword>
<feature type="signal peptide" evidence="2">
    <location>
        <begin position="1"/>
        <end position="32"/>
    </location>
</feature>
<sequence>MKKSVTWRLFTLITGMLLGLLAGLGFAAPASADTGSAATVADGPHDDDDNRRDWDDDNRRDWDDDNGRDWDDGDNDDAELDIERIRNRAVKVTGENYEDDQRVTVYLFRNGHFVEKERVRLDDDEEDFTVRFRDLRCGRYVAFTHSEEEGWVRSDDSVRICNRDRDGKH</sequence>
<proteinExistence type="predicted"/>
<evidence type="ECO:0000256" key="1">
    <source>
        <dbReference type="SAM" id="MobiDB-lite"/>
    </source>
</evidence>
<organism evidence="3 4">
    <name type="scientific">Crystallibacter crystallopoietes</name>
    <dbReference type="NCBI Taxonomy" id="37928"/>
    <lineage>
        <taxon>Bacteria</taxon>
        <taxon>Bacillati</taxon>
        <taxon>Actinomycetota</taxon>
        <taxon>Actinomycetes</taxon>
        <taxon>Micrococcales</taxon>
        <taxon>Micrococcaceae</taxon>
        <taxon>Crystallibacter</taxon>
    </lineage>
</organism>